<feature type="domain" description="D-isomer specific 2-hydroxyacid dehydrogenase NAD-binding" evidence="7">
    <location>
        <begin position="104"/>
        <end position="282"/>
    </location>
</feature>
<dbReference type="InterPro" id="IPR006139">
    <property type="entry name" value="D-isomer_2_OHA_DH_cat_dom"/>
</dbReference>
<dbReference type="PANTHER" id="PTHR42789:SF1">
    <property type="entry name" value="D-ISOMER SPECIFIC 2-HYDROXYACID DEHYDROGENASE FAMILY PROTEIN (AFU_ORTHOLOGUE AFUA_6G10090)"/>
    <property type="match status" value="1"/>
</dbReference>
<accession>A0A5C4LJK1</accession>
<dbReference type="EMBL" id="VDDA01000003">
    <property type="protein sequence ID" value="TNC14473.1"/>
    <property type="molecule type" value="Genomic_DNA"/>
</dbReference>
<evidence type="ECO:0000313" key="9">
    <source>
        <dbReference type="Proteomes" id="UP000305267"/>
    </source>
</evidence>
<proteinExistence type="inferred from homology"/>
<dbReference type="SUPFAM" id="SSF51735">
    <property type="entry name" value="NAD(P)-binding Rossmann-fold domains"/>
    <property type="match status" value="1"/>
</dbReference>
<dbReference type="FunFam" id="3.40.50.720:FF:000203">
    <property type="entry name" value="D-3-phosphoglycerate dehydrogenase (SerA)"/>
    <property type="match status" value="1"/>
</dbReference>
<name>A0A5C4LJK1_9HYPH</name>
<dbReference type="GO" id="GO:0016616">
    <property type="term" value="F:oxidoreductase activity, acting on the CH-OH group of donors, NAD or NADP as acceptor"/>
    <property type="evidence" value="ECO:0007669"/>
    <property type="project" value="InterPro"/>
</dbReference>
<gene>
    <name evidence="8" type="ORF">FF100_09985</name>
</gene>
<dbReference type="SUPFAM" id="SSF52283">
    <property type="entry name" value="Formate/glycerate dehydrogenase catalytic domain-like"/>
    <property type="match status" value="1"/>
</dbReference>
<dbReference type="InterPro" id="IPR050857">
    <property type="entry name" value="D-2-hydroxyacid_DH"/>
</dbReference>
<dbReference type="InterPro" id="IPR006140">
    <property type="entry name" value="D-isomer_DH_NAD-bd"/>
</dbReference>
<comment type="caution">
    <text evidence="8">The sequence shown here is derived from an EMBL/GenBank/DDBJ whole genome shotgun (WGS) entry which is preliminary data.</text>
</comment>
<dbReference type="PROSITE" id="PS00065">
    <property type="entry name" value="D_2_HYDROXYACID_DH_1"/>
    <property type="match status" value="1"/>
</dbReference>
<dbReference type="PROSITE" id="PS00671">
    <property type="entry name" value="D_2_HYDROXYACID_DH_3"/>
    <property type="match status" value="1"/>
</dbReference>
<dbReference type="GO" id="GO:0008652">
    <property type="term" value="P:amino acid biosynthetic process"/>
    <property type="evidence" value="ECO:0007669"/>
    <property type="project" value="UniProtKB-KW"/>
</dbReference>
<evidence type="ECO:0000256" key="1">
    <source>
        <dbReference type="ARBA" id="ARBA00005854"/>
    </source>
</evidence>
<dbReference type="OrthoDB" id="9793626at2"/>
<sequence length="322" mass="34478">MQCFLIQPIHQDGIDILRSAGLDVRVASSSDMAVVSAEIGDASAVITRNAGLDRAAMDAARGLKVVGIHGTGYDRVDVRHADAIGLPIVNTPGANVQSVAEHAIAQILGVAKRVRDGDAAVREGRFAYRYVGDFVEINGKTLGIVGFGRIGRRVAEIAKLGFGMTVLVHSPSVPREHIIAAGFEPTDTLDALLDRVDVLSLHQRLTPDTHHQFDRERLGRLRQGAILVNTARGALVDADALIEAVETGHLLGAAMDVFDPEPLPADHPYTRCPGIVLSPHTGGATREALSRTAVEIASQVVDVLDGRKPAHLVNEALWDRRR</sequence>
<evidence type="ECO:0000256" key="2">
    <source>
        <dbReference type="ARBA" id="ARBA00022605"/>
    </source>
</evidence>
<keyword evidence="9" id="KW-1185">Reference proteome</keyword>
<keyword evidence="4" id="KW-0520">NAD</keyword>
<dbReference type="InterPro" id="IPR036291">
    <property type="entry name" value="NAD(P)-bd_dom_sf"/>
</dbReference>
<dbReference type="Proteomes" id="UP000305267">
    <property type="component" value="Unassembled WGS sequence"/>
</dbReference>
<dbReference type="Pfam" id="PF02826">
    <property type="entry name" value="2-Hacid_dh_C"/>
    <property type="match status" value="1"/>
</dbReference>
<evidence type="ECO:0000313" key="8">
    <source>
        <dbReference type="EMBL" id="TNC14473.1"/>
    </source>
</evidence>
<organism evidence="8 9">
    <name type="scientific">Methylobacterium terricola</name>
    <dbReference type="NCBI Taxonomy" id="2583531"/>
    <lineage>
        <taxon>Bacteria</taxon>
        <taxon>Pseudomonadati</taxon>
        <taxon>Pseudomonadota</taxon>
        <taxon>Alphaproteobacteria</taxon>
        <taxon>Hyphomicrobiales</taxon>
        <taxon>Methylobacteriaceae</taxon>
        <taxon>Methylobacterium</taxon>
    </lineage>
</organism>
<comment type="similarity">
    <text evidence="1 5">Belongs to the D-isomer specific 2-hydroxyacid dehydrogenase family.</text>
</comment>
<evidence type="ECO:0000256" key="5">
    <source>
        <dbReference type="RuleBase" id="RU003719"/>
    </source>
</evidence>
<dbReference type="InterPro" id="IPR029752">
    <property type="entry name" value="D-isomer_DH_CS1"/>
</dbReference>
<keyword evidence="3 5" id="KW-0560">Oxidoreductase</keyword>
<keyword evidence="2" id="KW-0028">Amino-acid biosynthesis</keyword>
<evidence type="ECO:0000256" key="4">
    <source>
        <dbReference type="ARBA" id="ARBA00023027"/>
    </source>
</evidence>
<evidence type="ECO:0000259" key="6">
    <source>
        <dbReference type="Pfam" id="PF00389"/>
    </source>
</evidence>
<dbReference type="GO" id="GO:0051287">
    <property type="term" value="F:NAD binding"/>
    <property type="evidence" value="ECO:0007669"/>
    <property type="project" value="InterPro"/>
</dbReference>
<evidence type="ECO:0000256" key="3">
    <source>
        <dbReference type="ARBA" id="ARBA00023002"/>
    </source>
</evidence>
<dbReference type="Gene3D" id="3.40.50.720">
    <property type="entry name" value="NAD(P)-binding Rossmann-like Domain"/>
    <property type="match status" value="2"/>
</dbReference>
<dbReference type="Pfam" id="PF00389">
    <property type="entry name" value="2-Hacid_dh"/>
    <property type="match status" value="1"/>
</dbReference>
<dbReference type="PANTHER" id="PTHR42789">
    <property type="entry name" value="D-ISOMER SPECIFIC 2-HYDROXYACID DEHYDROGENASE FAMILY PROTEIN (AFU_ORTHOLOGUE AFUA_6G10090)"/>
    <property type="match status" value="1"/>
</dbReference>
<dbReference type="CDD" id="cd12173">
    <property type="entry name" value="PGDH_4"/>
    <property type="match status" value="1"/>
</dbReference>
<protein>
    <submittedName>
        <fullName evidence="8">Hydroxyacid dehydrogenase</fullName>
    </submittedName>
</protein>
<dbReference type="InterPro" id="IPR029753">
    <property type="entry name" value="D-isomer_DH_CS"/>
</dbReference>
<reference evidence="8 9" key="1">
    <citation type="submission" date="2019-06" db="EMBL/GenBank/DDBJ databases">
        <title>Genome of Methylobacterium sp. 17Sr1-39.</title>
        <authorList>
            <person name="Seo T."/>
        </authorList>
    </citation>
    <scope>NUCLEOTIDE SEQUENCE [LARGE SCALE GENOMIC DNA]</scope>
    <source>
        <strain evidence="8 9">17Sr1-39</strain>
    </source>
</reference>
<evidence type="ECO:0000259" key="7">
    <source>
        <dbReference type="Pfam" id="PF02826"/>
    </source>
</evidence>
<dbReference type="AlphaFoldDB" id="A0A5C4LJK1"/>
<dbReference type="RefSeq" id="WP_139035553.1">
    <property type="nucleotide sequence ID" value="NZ_VDDA01000003.1"/>
</dbReference>
<feature type="domain" description="D-isomer specific 2-hydroxyacid dehydrogenase catalytic" evidence="6">
    <location>
        <begin position="4"/>
        <end position="314"/>
    </location>
</feature>